<proteinExistence type="predicted"/>
<dbReference type="RefSeq" id="WP_380632246.1">
    <property type="nucleotide sequence ID" value="NZ_JBHSQO010000002.1"/>
</dbReference>
<feature type="region of interest" description="Disordered" evidence="1">
    <location>
        <begin position="410"/>
        <end position="447"/>
    </location>
</feature>
<organism evidence="3 4">
    <name type="scientific">Saccharothrix lopnurensis</name>
    <dbReference type="NCBI Taxonomy" id="1670621"/>
    <lineage>
        <taxon>Bacteria</taxon>
        <taxon>Bacillati</taxon>
        <taxon>Actinomycetota</taxon>
        <taxon>Actinomycetes</taxon>
        <taxon>Pseudonocardiales</taxon>
        <taxon>Pseudonocardiaceae</taxon>
        <taxon>Saccharothrix</taxon>
    </lineage>
</organism>
<comment type="caution">
    <text evidence="3">The sequence shown here is derived from an EMBL/GenBank/DDBJ whole genome shotgun (WGS) entry which is preliminary data.</text>
</comment>
<name>A0ABW1NZI2_9PSEU</name>
<protein>
    <submittedName>
        <fullName evidence="3">TniQ family protein</fullName>
    </submittedName>
</protein>
<feature type="region of interest" description="Disordered" evidence="1">
    <location>
        <begin position="168"/>
        <end position="189"/>
    </location>
</feature>
<dbReference type="Proteomes" id="UP001596220">
    <property type="component" value="Unassembled WGS sequence"/>
</dbReference>
<evidence type="ECO:0000313" key="4">
    <source>
        <dbReference type="Proteomes" id="UP001596220"/>
    </source>
</evidence>
<feature type="compositionally biased region" description="Basic residues" evidence="1">
    <location>
        <begin position="177"/>
        <end position="187"/>
    </location>
</feature>
<dbReference type="Pfam" id="PF06527">
    <property type="entry name" value="TniQ"/>
    <property type="match status" value="1"/>
</dbReference>
<dbReference type="EMBL" id="JBHSQO010000002">
    <property type="protein sequence ID" value="MFC6088109.1"/>
    <property type="molecule type" value="Genomic_DNA"/>
</dbReference>
<sequence length="484" mass="53794">MPVPHGGEAFTSWVARSADTHKITIDQMLAYLGLPFSLPVVRNGVELTAEHLESVTAATGLDEQRVRAMLLTAQGSGTGPRLLSWNWNRSRHRTPWPLRPTGSAVCPECVAQEPTIWKRDWRFLTVVACPEHRLYLHSWCPACRAPIQIGGQSRYLSTCGGPSAEFMRRRSPDGRWHRPNSRPRGRRASGCGAQWAELPRYPVTSDRVLALQEVLTGRLGAADLSPGYGHDLHMALRLAVQLGVVDMLGPDVDPPVWLAYSLFQPVRDQVARMAGVEAEFQYSSMYRLQPGPMLMAAAMSILDALWDDDSQPIQAAHYIVEYYTNRLATPAFRLLERALVENYVFGRAAVQAIPGLRVLDMEPQVGWRDELLFDEDEGVARQFADIELLVALGEWAIAVTSPAIVPPSVWENSDSADGTAPADAGTTGRPVVLAEDDGTPQATETDRLPWGWVDRPRQRWELRRRNLLTRPVSTTSLSGRATPW</sequence>
<feature type="domain" description="TniQ" evidence="2">
    <location>
        <begin position="2"/>
        <end position="136"/>
    </location>
</feature>
<keyword evidence="4" id="KW-1185">Reference proteome</keyword>
<dbReference type="InterPro" id="IPR009492">
    <property type="entry name" value="TniQ"/>
</dbReference>
<feature type="compositionally biased region" description="Low complexity" evidence="1">
    <location>
        <begin position="413"/>
        <end position="428"/>
    </location>
</feature>
<evidence type="ECO:0000256" key="1">
    <source>
        <dbReference type="SAM" id="MobiDB-lite"/>
    </source>
</evidence>
<evidence type="ECO:0000259" key="2">
    <source>
        <dbReference type="Pfam" id="PF06527"/>
    </source>
</evidence>
<reference evidence="4" key="1">
    <citation type="journal article" date="2019" name="Int. J. Syst. Evol. Microbiol.">
        <title>The Global Catalogue of Microorganisms (GCM) 10K type strain sequencing project: providing services to taxonomists for standard genome sequencing and annotation.</title>
        <authorList>
            <consortium name="The Broad Institute Genomics Platform"/>
            <consortium name="The Broad Institute Genome Sequencing Center for Infectious Disease"/>
            <person name="Wu L."/>
            <person name="Ma J."/>
        </authorList>
    </citation>
    <scope>NUCLEOTIDE SEQUENCE [LARGE SCALE GENOMIC DNA]</scope>
    <source>
        <strain evidence="4">CGMCC 4.7246</strain>
    </source>
</reference>
<gene>
    <name evidence="3" type="ORF">ACFP3R_02380</name>
</gene>
<evidence type="ECO:0000313" key="3">
    <source>
        <dbReference type="EMBL" id="MFC6088109.1"/>
    </source>
</evidence>
<accession>A0ABW1NZI2</accession>